<comment type="caution">
    <text evidence="1">The sequence shown here is derived from an EMBL/GenBank/DDBJ whole genome shotgun (WGS) entry which is preliminary data.</text>
</comment>
<organism evidence="1 2">
    <name type="scientific">Clostridium rhizosphaerae</name>
    <dbReference type="NCBI Taxonomy" id="2803861"/>
    <lineage>
        <taxon>Bacteria</taxon>
        <taxon>Bacillati</taxon>
        <taxon>Bacillota</taxon>
        <taxon>Clostridia</taxon>
        <taxon>Eubacteriales</taxon>
        <taxon>Clostridiaceae</taxon>
        <taxon>Clostridium</taxon>
    </lineage>
</organism>
<dbReference type="RefSeq" id="WP_202746842.1">
    <property type="nucleotide sequence ID" value="NZ_JAESWC010000001.1"/>
</dbReference>
<dbReference type="EMBL" id="JAESWC010000001">
    <property type="protein sequence ID" value="MBL4934190.1"/>
    <property type="molecule type" value="Genomic_DNA"/>
</dbReference>
<dbReference type="InterPro" id="IPR012347">
    <property type="entry name" value="Ferritin-like"/>
</dbReference>
<dbReference type="Gene3D" id="1.20.1260.10">
    <property type="match status" value="2"/>
</dbReference>
<reference evidence="1 2" key="1">
    <citation type="submission" date="2021-01" db="EMBL/GenBank/DDBJ databases">
        <title>Genome public.</title>
        <authorList>
            <person name="Liu C."/>
            <person name="Sun Q."/>
        </authorList>
    </citation>
    <scope>NUCLEOTIDE SEQUENCE [LARGE SCALE GENOMIC DNA]</scope>
    <source>
        <strain evidence="1 2">YIM B02515</strain>
    </source>
</reference>
<gene>
    <name evidence="1" type="ORF">JK636_00295</name>
</gene>
<dbReference type="InterPro" id="IPR021617">
    <property type="entry name" value="DUF3231"/>
</dbReference>
<protein>
    <submittedName>
        <fullName evidence="1">DUF3231 family protein</fullName>
    </submittedName>
</protein>
<sequence>MADIKNIELVSSEISGLWDSYISDSLAICVLSHFLKTVEDNETRVLLQHTLDLSTQHIPIIKDIFNQEGLTIPYGFTNEDVNLNAPRLFTDTFYAAYISFMARVGMHNYTVILNQIARADIRDYFSKRVTECVDLYNKSAELRLSKGIFIKAPRIEVHKQVQFIESQSFIFDIFGEKRTLLAREITNIFALIFTNTMGIAVCTGFAQVSKNKEDSEYFIKGKHLSEEINKELIDLLIEQNIPIPATSESFVTDSTEPPFSEKLMLYHIMMMSTVGVNYKGMAMSQSMRLDLEAKYAKFMAKIMKYVKDGITIMNENRLIEQPPQAINHEKLVKK</sequence>
<keyword evidence="2" id="KW-1185">Reference proteome</keyword>
<name>A0ABS1T4E1_9CLOT</name>
<proteinExistence type="predicted"/>
<accession>A0ABS1T4E1</accession>
<dbReference type="Proteomes" id="UP000632377">
    <property type="component" value="Unassembled WGS sequence"/>
</dbReference>
<dbReference type="Pfam" id="PF11553">
    <property type="entry name" value="DUF3231"/>
    <property type="match status" value="2"/>
</dbReference>
<evidence type="ECO:0000313" key="2">
    <source>
        <dbReference type="Proteomes" id="UP000632377"/>
    </source>
</evidence>
<evidence type="ECO:0000313" key="1">
    <source>
        <dbReference type="EMBL" id="MBL4934190.1"/>
    </source>
</evidence>